<evidence type="ECO:0000313" key="10">
    <source>
        <dbReference type="EMBL" id="CAB3725006.1"/>
    </source>
</evidence>
<dbReference type="PANTHER" id="PTHR34979">
    <property type="entry name" value="INNER MEMBRANE PROTEIN YGAZ"/>
    <property type="match status" value="1"/>
</dbReference>
<keyword evidence="4" id="KW-1003">Cell membrane</keyword>
<dbReference type="Proteomes" id="UP000494269">
    <property type="component" value="Unassembled WGS sequence"/>
</dbReference>
<name>A0A6S7AL19_9BURK</name>
<dbReference type="EMBL" id="CADIJQ010000007">
    <property type="protein sequence ID" value="CAB3725006.1"/>
    <property type="molecule type" value="Genomic_DNA"/>
</dbReference>
<feature type="transmembrane region" description="Helical" evidence="9">
    <location>
        <begin position="234"/>
        <end position="255"/>
    </location>
</feature>
<keyword evidence="5 9" id="KW-0812">Transmembrane</keyword>
<feature type="region of interest" description="Disordered" evidence="8">
    <location>
        <begin position="1"/>
        <end position="26"/>
    </location>
</feature>
<evidence type="ECO:0008006" key="12">
    <source>
        <dbReference type="Google" id="ProtNLM"/>
    </source>
</evidence>
<proteinExistence type="inferred from homology"/>
<keyword evidence="7 9" id="KW-0472">Membrane</keyword>
<dbReference type="GO" id="GO:0005886">
    <property type="term" value="C:plasma membrane"/>
    <property type="evidence" value="ECO:0007669"/>
    <property type="project" value="UniProtKB-SubCell"/>
</dbReference>
<evidence type="ECO:0000256" key="5">
    <source>
        <dbReference type="ARBA" id="ARBA00022692"/>
    </source>
</evidence>
<organism evidence="10 11">
    <name type="scientific">Achromobacter kerstersii</name>
    <dbReference type="NCBI Taxonomy" id="1353890"/>
    <lineage>
        <taxon>Bacteria</taxon>
        <taxon>Pseudomonadati</taxon>
        <taxon>Pseudomonadota</taxon>
        <taxon>Betaproteobacteria</taxon>
        <taxon>Burkholderiales</taxon>
        <taxon>Alcaligenaceae</taxon>
        <taxon>Achromobacter</taxon>
    </lineage>
</organism>
<feature type="transmembrane region" description="Helical" evidence="9">
    <location>
        <begin position="99"/>
        <end position="121"/>
    </location>
</feature>
<feature type="transmembrane region" description="Helical" evidence="9">
    <location>
        <begin position="133"/>
        <end position="151"/>
    </location>
</feature>
<evidence type="ECO:0000256" key="2">
    <source>
        <dbReference type="ARBA" id="ARBA00010735"/>
    </source>
</evidence>
<feature type="transmembrane region" description="Helical" evidence="9">
    <location>
        <begin position="195"/>
        <end position="214"/>
    </location>
</feature>
<evidence type="ECO:0000256" key="4">
    <source>
        <dbReference type="ARBA" id="ARBA00022475"/>
    </source>
</evidence>
<dbReference type="GO" id="GO:1903785">
    <property type="term" value="P:L-valine transmembrane transport"/>
    <property type="evidence" value="ECO:0007669"/>
    <property type="project" value="TreeGrafter"/>
</dbReference>
<evidence type="ECO:0000256" key="7">
    <source>
        <dbReference type="ARBA" id="ARBA00023136"/>
    </source>
</evidence>
<evidence type="ECO:0000256" key="9">
    <source>
        <dbReference type="SAM" id="Phobius"/>
    </source>
</evidence>
<evidence type="ECO:0000256" key="1">
    <source>
        <dbReference type="ARBA" id="ARBA00004651"/>
    </source>
</evidence>
<comment type="similarity">
    <text evidence="2">Belongs to the AzlC family.</text>
</comment>
<keyword evidence="3" id="KW-0813">Transport</keyword>
<evidence type="ECO:0000256" key="6">
    <source>
        <dbReference type="ARBA" id="ARBA00022989"/>
    </source>
</evidence>
<feature type="transmembrane region" description="Helical" evidence="9">
    <location>
        <begin position="44"/>
        <end position="64"/>
    </location>
</feature>
<evidence type="ECO:0000256" key="3">
    <source>
        <dbReference type="ARBA" id="ARBA00022448"/>
    </source>
</evidence>
<accession>A0A6S7AL19</accession>
<comment type="subcellular location">
    <subcellularLocation>
        <location evidence="1">Cell membrane</location>
        <topology evidence="1">Multi-pass membrane protein</topology>
    </subcellularLocation>
</comment>
<gene>
    <name evidence="10" type="ORF">LMG3441_04163</name>
</gene>
<keyword evidence="6 9" id="KW-1133">Transmembrane helix</keyword>
<feature type="transmembrane region" description="Helical" evidence="9">
    <location>
        <begin position="71"/>
        <end position="93"/>
    </location>
</feature>
<keyword evidence="11" id="KW-1185">Reference proteome</keyword>
<reference evidence="10 11" key="1">
    <citation type="submission" date="2020-04" db="EMBL/GenBank/DDBJ databases">
        <authorList>
            <person name="De Canck E."/>
        </authorList>
    </citation>
    <scope>NUCLEOTIDE SEQUENCE [LARGE SCALE GENOMIC DNA]</scope>
    <source>
        <strain evidence="10 11">LMG 3441</strain>
    </source>
</reference>
<dbReference type="Pfam" id="PF03591">
    <property type="entry name" value="AzlC"/>
    <property type="match status" value="1"/>
</dbReference>
<dbReference type="PANTHER" id="PTHR34979:SF1">
    <property type="entry name" value="INNER MEMBRANE PROTEIN YGAZ"/>
    <property type="match status" value="1"/>
</dbReference>
<evidence type="ECO:0000313" key="11">
    <source>
        <dbReference type="Proteomes" id="UP000494269"/>
    </source>
</evidence>
<feature type="transmembrane region" description="Helical" evidence="9">
    <location>
        <begin position="163"/>
        <end position="188"/>
    </location>
</feature>
<dbReference type="AlphaFoldDB" id="A0A6S7AL19"/>
<dbReference type="InterPro" id="IPR011606">
    <property type="entry name" value="Brnchd-chn_aa_trnsp_permease"/>
</dbReference>
<sequence length="263" mass="27906">MSSESALPESEGPGSNDPGSEDPGQRAGAIRQERLNAFRAGVHAIVPALIATATWGLVTGVAMVKSGLTESMALAMTLLLYAGSAQLTSLPLIATGAPLWLIFAAGCVVNLRFIIFGAALHPYFRHLSWPKRLGLGYFTTDMGFVLFMPRFGDSAERGTREQLWFFLGTIGPGWLVWQTSSIVGIYLGAMVPTNWSLDFAAVLALLAITVPLASSKPMLVSMLAAGVVAWTGQVLPLRLGLAAAVIAGVVAGMWAERFFKARP</sequence>
<evidence type="ECO:0000256" key="8">
    <source>
        <dbReference type="SAM" id="MobiDB-lite"/>
    </source>
</evidence>
<protein>
    <recommendedName>
        <fullName evidence="12">Inner membrane protein YgaZ</fullName>
    </recommendedName>
</protein>